<dbReference type="GO" id="GO:0140965">
    <property type="term" value="P:secondary piRNA processing"/>
    <property type="evidence" value="ECO:0007669"/>
    <property type="project" value="EnsemblMetazoa"/>
</dbReference>
<dbReference type="Proteomes" id="UP000002282">
    <property type="component" value="Unassembled WGS sequence"/>
</dbReference>
<keyword evidence="2 4" id="KW-0863">Zinc-finger</keyword>
<dbReference type="GO" id="GO:0043186">
    <property type="term" value="C:P granule"/>
    <property type="evidence" value="ECO:0007669"/>
    <property type="project" value="EnsemblMetazoa"/>
</dbReference>
<proteinExistence type="predicted"/>
<dbReference type="SUPFAM" id="SSF57850">
    <property type="entry name" value="RING/U-box"/>
    <property type="match status" value="1"/>
</dbReference>
<organism evidence="6 7">
    <name type="scientific">Drosophila yakuba</name>
    <name type="common">Fruit fly</name>
    <dbReference type="NCBI Taxonomy" id="7245"/>
    <lineage>
        <taxon>Eukaryota</taxon>
        <taxon>Metazoa</taxon>
        <taxon>Ecdysozoa</taxon>
        <taxon>Arthropoda</taxon>
        <taxon>Hexapoda</taxon>
        <taxon>Insecta</taxon>
        <taxon>Pterygota</taxon>
        <taxon>Neoptera</taxon>
        <taxon>Endopterygota</taxon>
        <taxon>Diptera</taxon>
        <taxon>Brachycera</taxon>
        <taxon>Muscomorpha</taxon>
        <taxon>Ephydroidea</taxon>
        <taxon>Drosophilidae</taxon>
        <taxon>Drosophila</taxon>
        <taxon>Sophophora</taxon>
    </lineage>
</organism>
<dbReference type="AlphaFoldDB" id="A0A0R1EEE5"/>
<dbReference type="InterPro" id="IPR001841">
    <property type="entry name" value="Znf_RING"/>
</dbReference>
<feature type="non-terminal residue" evidence="6">
    <location>
        <position position="135"/>
    </location>
</feature>
<sequence>MIADGSGIKHFDRKFVASNLQNLLRCPKCTKCFTYSFNKNQGEESYRPFLLPCGHSLCESCLWSDRRDPRCAVCQSPAPPTIMAKSPASKSAANVRDYYELNYHVLGETSSLSYFRRFATDSANQSLSFSSISEE</sequence>
<protein>
    <recommendedName>
        <fullName evidence="5">RING-type domain-containing protein</fullName>
    </recommendedName>
</protein>
<dbReference type="EMBL" id="CH894385">
    <property type="protein sequence ID" value="KRK05586.1"/>
    <property type="molecule type" value="Genomic_DNA"/>
</dbReference>
<evidence type="ECO:0000256" key="4">
    <source>
        <dbReference type="PROSITE-ProRule" id="PRU00175"/>
    </source>
</evidence>
<dbReference type="SMART" id="SM00184">
    <property type="entry name" value="RING"/>
    <property type="match status" value="1"/>
</dbReference>
<evidence type="ECO:0000256" key="1">
    <source>
        <dbReference type="ARBA" id="ARBA00022723"/>
    </source>
</evidence>
<keyword evidence="1" id="KW-0479">Metal-binding</keyword>
<reference evidence="6 7" key="1">
    <citation type="journal article" date="2007" name="Nature">
        <title>Evolution of genes and genomes on the Drosophila phylogeny.</title>
        <authorList>
            <consortium name="Drosophila 12 Genomes Consortium"/>
            <person name="Clark A.G."/>
            <person name="Eisen M.B."/>
            <person name="Smith D.R."/>
            <person name="Bergman C.M."/>
            <person name="Oliver B."/>
            <person name="Markow T.A."/>
            <person name="Kaufman T.C."/>
            <person name="Kellis M."/>
            <person name="Gelbart W."/>
            <person name="Iyer V.N."/>
            <person name="Pollard D.A."/>
            <person name="Sackton T.B."/>
            <person name="Larracuente A.M."/>
            <person name="Singh N.D."/>
            <person name="Abad J.P."/>
            <person name="Abt D.N."/>
            <person name="Adryan B."/>
            <person name="Aguade M."/>
            <person name="Akashi H."/>
            <person name="Anderson W.W."/>
            <person name="Aquadro C.F."/>
            <person name="Ardell D.H."/>
            <person name="Arguello R."/>
            <person name="Artieri C.G."/>
            <person name="Barbash D.A."/>
            <person name="Barker D."/>
            <person name="Barsanti P."/>
            <person name="Batterham P."/>
            <person name="Batzoglou S."/>
            <person name="Begun D."/>
            <person name="Bhutkar A."/>
            <person name="Blanco E."/>
            <person name="Bosak S.A."/>
            <person name="Bradley R.K."/>
            <person name="Brand A.D."/>
            <person name="Brent M.R."/>
            <person name="Brooks A.N."/>
            <person name="Brown R.H."/>
            <person name="Butlin R.K."/>
            <person name="Caggese C."/>
            <person name="Calvi B.R."/>
            <person name="Bernardo de Carvalho A."/>
            <person name="Caspi A."/>
            <person name="Castrezana S."/>
            <person name="Celniker S.E."/>
            <person name="Chang J.L."/>
            <person name="Chapple C."/>
            <person name="Chatterji S."/>
            <person name="Chinwalla A."/>
            <person name="Civetta A."/>
            <person name="Clifton S.W."/>
            <person name="Comeron J.M."/>
            <person name="Costello J.C."/>
            <person name="Coyne J.A."/>
            <person name="Daub J."/>
            <person name="David R.G."/>
            <person name="Delcher A.L."/>
            <person name="Delehaunty K."/>
            <person name="Do C.B."/>
            <person name="Ebling H."/>
            <person name="Edwards K."/>
            <person name="Eickbush T."/>
            <person name="Evans J.D."/>
            <person name="Filipski A."/>
            <person name="Findeiss S."/>
            <person name="Freyhult E."/>
            <person name="Fulton L."/>
            <person name="Fulton R."/>
            <person name="Garcia A.C."/>
            <person name="Gardiner A."/>
            <person name="Garfield D.A."/>
            <person name="Garvin B.E."/>
            <person name="Gibson G."/>
            <person name="Gilbert D."/>
            <person name="Gnerre S."/>
            <person name="Godfrey J."/>
            <person name="Good R."/>
            <person name="Gotea V."/>
            <person name="Gravely B."/>
            <person name="Greenberg A.J."/>
            <person name="Griffiths-Jones S."/>
            <person name="Gross S."/>
            <person name="Guigo R."/>
            <person name="Gustafson E.A."/>
            <person name="Haerty W."/>
            <person name="Hahn M.W."/>
            <person name="Halligan D.L."/>
            <person name="Halpern A.L."/>
            <person name="Halter G.M."/>
            <person name="Han M.V."/>
            <person name="Heger A."/>
            <person name="Hillier L."/>
            <person name="Hinrichs A.S."/>
            <person name="Holmes I."/>
            <person name="Hoskins R.A."/>
            <person name="Hubisz M.J."/>
            <person name="Hultmark D."/>
            <person name="Huntley M.A."/>
            <person name="Jaffe D.B."/>
            <person name="Jagadeeshan S."/>
            <person name="Jeck W.R."/>
            <person name="Johnson J."/>
            <person name="Jones C.D."/>
            <person name="Jordan W.C."/>
            <person name="Karpen G.H."/>
            <person name="Kataoka E."/>
            <person name="Keightley P.D."/>
            <person name="Kheradpour P."/>
            <person name="Kirkness E.F."/>
            <person name="Koerich L.B."/>
            <person name="Kristiansen K."/>
            <person name="Kudrna D."/>
            <person name="Kulathinal R.J."/>
            <person name="Kumar S."/>
            <person name="Kwok R."/>
            <person name="Lander E."/>
            <person name="Langley C.H."/>
            <person name="Lapoint R."/>
            <person name="Lazzaro B.P."/>
            <person name="Lee S.J."/>
            <person name="Levesque L."/>
            <person name="Li R."/>
            <person name="Lin C.F."/>
            <person name="Lin M.F."/>
            <person name="Lindblad-Toh K."/>
            <person name="Llopart A."/>
            <person name="Long M."/>
            <person name="Low L."/>
            <person name="Lozovsky E."/>
            <person name="Lu J."/>
            <person name="Luo M."/>
            <person name="Machado C.A."/>
            <person name="Makalowski W."/>
            <person name="Marzo M."/>
            <person name="Matsuda M."/>
            <person name="Matzkin L."/>
            <person name="McAllister B."/>
            <person name="McBride C.S."/>
            <person name="McKernan B."/>
            <person name="McKernan K."/>
            <person name="Mendez-Lago M."/>
            <person name="Minx P."/>
            <person name="Mollenhauer M.U."/>
            <person name="Montooth K."/>
            <person name="Mount S.M."/>
            <person name="Mu X."/>
            <person name="Myers E."/>
            <person name="Negre B."/>
            <person name="Newfeld S."/>
            <person name="Nielsen R."/>
            <person name="Noor M.A."/>
            <person name="O'Grady P."/>
            <person name="Pachter L."/>
            <person name="Papaceit M."/>
            <person name="Parisi M.J."/>
            <person name="Parisi M."/>
            <person name="Parts L."/>
            <person name="Pedersen J.S."/>
            <person name="Pesole G."/>
            <person name="Phillippy A.M."/>
            <person name="Ponting C.P."/>
            <person name="Pop M."/>
            <person name="Porcelli D."/>
            <person name="Powell J.R."/>
            <person name="Prohaska S."/>
            <person name="Pruitt K."/>
            <person name="Puig M."/>
            <person name="Quesneville H."/>
            <person name="Ram K.R."/>
            <person name="Rand D."/>
            <person name="Rasmussen M.D."/>
            <person name="Reed L.K."/>
            <person name="Reenan R."/>
            <person name="Reily A."/>
            <person name="Remington K.A."/>
            <person name="Rieger T.T."/>
            <person name="Ritchie M.G."/>
            <person name="Robin C."/>
            <person name="Rogers Y.H."/>
            <person name="Rohde C."/>
            <person name="Rozas J."/>
            <person name="Rubenfield M.J."/>
            <person name="Ruiz A."/>
            <person name="Russo S."/>
            <person name="Salzberg S.L."/>
            <person name="Sanchez-Gracia A."/>
            <person name="Saranga D.J."/>
            <person name="Sato H."/>
            <person name="Schaeffer S.W."/>
            <person name="Schatz M.C."/>
            <person name="Schlenke T."/>
            <person name="Schwartz R."/>
            <person name="Segarra C."/>
            <person name="Singh R.S."/>
            <person name="Sirot L."/>
            <person name="Sirota M."/>
            <person name="Sisneros N.B."/>
            <person name="Smith C.D."/>
            <person name="Smith T.F."/>
            <person name="Spieth J."/>
            <person name="Stage D.E."/>
            <person name="Stark A."/>
            <person name="Stephan W."/>
            <person name="Strausberg R.L."/>
            <person name="Strempel S."/>
            <person name="Sturgill D."/>
            <person name="Sutton G."/>
            <person name="Sutton G.G."/>
            <person name="Tao W."/>
            <person name="Teichmann S."/>
            <person name="Tobari Y.N."/>
            <person name="Tomimura Y."/>
            <person name="Tsolas J.M."/>
            <person name="Valente V.L."/>
            <person name="Venter E."/>
            <person name="Venter J.C."/>
            <person name="Vicario S."/>
            <person name="Vieira F.G."/>
            <person name="Vilella A.J."/>
            <person name="Villasante A."/>
            <person name="Walenz B."/>
            <person name="Wang J."/>
            <person name="Wasserman M."/>
            <person name="Watts T."/>
            <person name="Wilson D."/>
            <person name="Wilson R.K."/>
            <person name="Wing R.A."/>
            <person name="Wolfner M.F."/>
            <person name="Wong A."/>
            <person name="Wong G.K."/>
            <person name="Wu C.I."/>
            <person name="Wu G."/>
            <person name="Yamamoto D."/>
            <person name="Yang H.P."/>
            <person name="Yang S.P."/>
            <person name="Yorke J.A."/>
            <person name="Yoshida K."/>
            <person name="Zdobnov E."/>
            <person name="Zhang P."/>
            <person name="Zhang Y."/>
            <person name="Zimin A.V."/>
            <person name="Baldwin J."/>
            <person name="Abdouelleil A."/>
            <person name="Abdulkadir J."/>
            <person name="Abebe A."/>
            <person name="Abera B."/>
            <person name="Abreu J."/>
            <person name="Acer S.C."/>
            <person name="Aftuck L."/>
            <person name="Alexander A."/>
            <person name="An P."/>
            <person name="Anderson E."/>
            <person name="Anderson S."/>
            <person name="Arachi H."/>
            <person name="Azer M."/>
            <person name="Bachantsang P."/>
            <person name="Barry A."/>
            <person name="Bayul T."/>
            <person name="Berlin A."/>
            <person name="Bessette D."/>
            <person name="Bloom T."/>
            <person name="Blye J."/>
            <person name="Boguslavskiy L."/>
            <person name="Bonnet C."/>
            <person name="Boukhgalter B."/>
            <person name="Bourzgui I."/>
            <person name="Brown A."/>
            <person name="Cahill P."/>
            <person name="Channer S."/>
            <person name="Cheshatsang Y."/>
            <person name="Chuda L."/>
            <person name="Citroen M."/>
            <person name="Collymore A."/>
            <person name="Cooke P."/>
            <person name="Costello M."/>
            <person name="D'Aco K."/>
            <person name="Daza R."/>
            <person name="De Haan G."/>
            <person name="DeGray S."/>
            <person name="DeMaso C."/>
            <person name="Dhargay N."/>
            <person name="Dooley K."/>
            <person name="Dooley E."/>
            <person name="Doricent M."/>
            <person name="Dorje P."/>
            <person name="Dorjee K."/>
            <person name="Dupes A."/>
            <person name="Elong R."/>
            <person name="Falk J."/>
            <person name="Farina A."/>
            <person name="Faro S."/>
            <person name="Ferguson D."/>
            <person name="Fisher S."/>
            <person name="Foley C.D."/>
            <person name="Franke A."/>
            <person name="Friedrich D."/>
            <person name="Gadbois L."/>
            <person name="Gearin G."/>
            <person name="Gearin C.R."/>
            <person name="Giannoukos G."/>
            <person name="Goode T."/>
            <person name="Graham J."/>
            <person name="Grandbois E."/>
            <person name="Grewal S."/>
            <person name="Gyaltsen K."/>
            <person name="Hafez N."/>
            <person name="Hagos B."/>
            <person name="Hall J."/>
            <person name="Henson C."/>
            <person name="Hollinger A."/>
            <person name="Honan T."/>
            <person name="Huard M.D."/>
            <person name="Hughes L."/>
            <person name="Hurhula B."/>
            <person name="Husby M.E."/>
            <person name="Kamat A."/>
            <person name="Kanga B."/>
            <person name="Kashin S."/>
            <person name="Khazanovich D."/>
            <person name="Kisner P."/>
            <person name="Lance K."/>
            <person name="Lara M."/>
            <person name="Lee W."/>
            <person name="Lennon N."/>
            <person name="Letendre F."/>
            <person name="LeVine R."/>
            <person name="Lipovsky A."/>
            <person name="Liu X."/>
            <person name="Liu J."/>
            <person name="Liu S."/>
            <person name="Lokyitsang T."/>
            <person name="Lokyitsang Y."/>
            <person name="Lubonja R."/>
            <person name="Lui A."/>
            <person name="MacDonald P."/>
            <person name="Magnisalis V."/>
            <person name="Maru K."/>
            <person name="Matthews C."/>
            <person name="McCusker W."/>
            <person name="McDonough S."/>
            <person name="Mehta T."/>
            <person name="Meldrim J."/>
            <person name="Meneus L."/>
            <person name="Mihai O."/>
            <person name="Mihalev A."/>
            <person name="Mihova T."/>
            <person name="Mittelman R."/>
            <person name="Mlenga V."/>
            <person name="Montmayeur A."/>
            <person name="Mulrain L."/>
            <person name="Navidi A."/>
            <person name="Naylor J."/>
            <person name="Negash T."/>
            <person name="Nguyen T."/>
            <person name="Nguyen N."/>
            <person name="Nicol R."/>
            <person name="Norbu C."/>
            <person name="Norbu N."/>
            <person name="Novod N."/>
            <person name="O'Neill B."/>
            <person name="Osman S."/>
            <person name="Markiewicz E."/>
            <person name="Oyono O.L."/>
            <person name="Patti C."/>
            <person name="Phunkhang P."/>
            <person name="Pierre F."/>
            <person name="Priest M."/>
            <person name="Raghuraman S."/>
            <person name="Rege F."/>
            <person name="Reyes R."/>
            <person name="Rise C."/>
            <person name="Rogov P."/>
            <person name="Ross K."/>
            <person name="Ryan E."/>
            <person name="Settipalli S."/>
            <person name="Shea T."/>
            <person name="Sherpa N."/>
            <person name="Shi L."/>
            <person name="Shih D."/>
            <person name="Sparrow T."/>
            <person name="Spaulding J."/>
            <person name="Stalker J."/>
            <person name="Stange-Thomann N."/>
            <person name="Stavropoulos S."/>
            <person name="Stone C."/>
            <person name="Strader C."/>
            <person name="Tesfaye S."/>
            <person name="Thomson T."/>
            <person name="Thoulutsang Y."/>
            <person name="Thoulutsang D."/>
            <person name="Topham K."/>
            <person name="Topping I."/>
            <person name="Tsamla T."/>
            <person name="Vassiliev H."/>
            <person name="Vo A."/>
            <person name="Wangchuk T."/>
            <person name="Wangdi T."/>
            <person name="Weiand M."/>
            <person name="Wilkinson J."/>
            <person name="Wilson A."/>
            <person name="Yadav S."/>
            <person name="Young G."/>
            <person name="Yu Q."/>
            <person name="Zembek L."/>
            <person name="Zhong D."/>
            <person name="Zimmer A."/>
            <person name="Zwirko Z."/>
            <person name="Jaffe D.B."/>
            <person name="Alvarez P."/>
            <person name="Brockman W."/>
            <person name="Butler J."/>
            <person name="Chin C."/>
            <person name="Gnerre S."/>
            <person name="Grabherr M."/>
            <person name="Kleber M."/>
            <person name="Mauceli E."/>
            <person name="MacCallum I."/>
        </authorList>
    </citation>
    <scope>NUCLEOTIDE SEQUENCE [LARGE SCALE GENOMIC DNA]</scope>
    <source>
        <strain evidence="7">Tai18E2 / Tucson 14021-0261.01</strain>
    </source>
</reference>
<dbReference type="PROSITE" id="PS00518">
    <property type="entry name" value="ZF_RING_1"/>
    <property type="match status" value="1"/>
</dbReference>
<feature type="domain" description="RING-type" evidence="5">
    <location>
        <begin position="26"/>
        <end position="75"/>
    </location>
</feature>
<keyword evidence="7" id="KW-1185">Reference proteome</keyword>
<reference evidence="6 7" key="2">
    <citation type="journal article" date="2007" name="PLoS Biol.">
        <title>Principles of genome evolution in the Drosophila melanogaster species group.</title>
        <authorList>
            <person name="Ranz J.M."/>
            <person name="Maurin D."/>
            <person name="Chan Y.S."/>
            <person name="von Grotthuss M."/>
            <person name="Hillier L.W."/>
            <person name="Roote J."/>
            <person name="Ashburner M."/>
            <person name="Bergman C.M."/>
        </authorList>
    </citation>
    <scope>NUCLEOTIDE SEQUENCE [LARGE SCALE GENOMIC DNA]</scope>
    <source>
        <strain evidence="7">Tai18E2 / Tucson 14021-0261.01</strain>
    </source>
</reference>
<evidence type="ECO:0000313" key="6">
    <source>
        <dbReference type="EMBL" id="KRK05586.1"/>
    </source>
</evidence>
<evidence type="ECO:0000313" key="7">
    <source>
        <dbReference type="Proteomes" id="UP000002282"/>
    </source>
</evidence>
<keyword evidence="3" id="KW-0862">Zinc</keyword>
<dbReference type="PROSITE" id="PS50089">
    <property type="entry name" value="ZF_RING_2"/>
    <property type="match status" value="1"/>
</dbReference>
<dbReference type="InterPro" id="IPR013083">
    <property type="entry name" value="Znf_RING/FYVE/PHD"/>
</dbReference>
<dbReference type="GO" id="GO:0005634">
    <property type="term" value="C:nucleus"/>
    <property type="evidence" value="ECO:0007669"/>
    <property type="project" value="EnsemblMetazoa"/>
</dbReference>
<evidence type="ECO:0000256" key="2">
    <source>
        <dbReference type="ARBA" id="ARBA00022771"/>
    </source>
</evidence>
<evidence type="ECO:0000259" key="5">
    <source>
        <dbReference type="PROSITE" id="PS50089"/>
    </source>
</evidence>
<dbReference type="Pfam" id="PF14634">
    <property type="entry name" value="zf-RING_5"/>
    <property type="match status" value="1"/>
</dbReference>
<accession>A0A0R1EEE5</accession>
<dbReference type="KEGG" id="dya:Dyak_GE29123"/>
<dbReference type="Gene3D" id="3.30.40.10">
    <property type="entry name" value="Zinc/RING finger domain, C3HC4 (zinc finger)"/>
    <property type="match status" value="1"/>
</dbReference>
<evidence type="ECO:0000256" key="3">
    <source>
        <dbReference type="ARBA" id="ARBA00022833"/>
    </source>
</evidence>
<dbReference type="GO" id="GO:0008270">
    <property type="term" value="F:zinc ion binding"/>
    <property type="evidence" value="ECO:0007669"/>
    <property type="project" value="UniProtKB-KW"/>
</dbReference>
<gene>
    <name evidence="6" type="primary">Dyak\GE29123</name>
    <name evidence="6" type="synonym">GE29123</name>
    <name evidence="6" type="ORF">Dyak_GE29123</name>
</gene>
<dbReference type="OrthoDB" id="5800423at2759"/>
<dbReference type="GO" id="GO:0141009">
    <property type="term" value="P:transposable element silencing by piRNA-mediated mRNA destabilization"/>
    <property type="evidence" value="ECO:0007669"/>
    <property type="project" value="EnsemblMetazoa"/>
</dbReference>
<name>A0A0R1EEE5_DROYA</name>
<dbReference type="InterPro" id="IPR017907">
    <property type="entry name" value="Znf_RING_CS"/>
</dbReference>